<evidence type="ECO:0000256" key="2">
    <source>
        <dbReference type="ARBA" id="ARBA00022771"/>
    </source>
</evidence>
<comment type="caution">
    <text evidence="7">The sequence shown here is derived from an EMBL/GenBank/DDBJ whole genome shotgun (WGS) entry which is preliminary data.</text>
</comment>
<reference evidence="7" key="1">
    <citation type="submission" date="2022-03" db="EMBL/GenBank/DDBJ databases">
        <authorList>
            <person name="Sayadi A."/>
        </authorList>
    </citation>
    <scope>NUCLEOTIDE SEQUENCE</scope>
</reference>
<dbReference type="SUPFAM" id="SSF57903">
    <property type="entry name" value="FYVE/PHD zinc finger"/>
    <property type="match status" value="1"/>
</dbReference>
<evidence type="ECO:0000256" key="5">
    <source>
        <dbReference type="SAM" id="MobiDB-lite"/>
    </source>
</evidence>
<dbReference type="AlphaFoldDB" id="A0A9P0M0Q0"/>
<evidence type="ECO:0000313" key="7">
    <source>
        <dbReference type="EMBL" id="CAH2006376.1"/>
    </source>
</evidence>
<evidence type="ECO:0000313" key="8">
    <source>
        <dbReference type="Proteomes" id="UP001152888"/>
    </source>
</evidence>
<feature type="compositionally biased region" description="Polar residues" evidence="5">
    <location>
        <begin position="124"/>
        <end position="145"/>
    </location>
</feature>
<dbReference type="CDD" id="cd15489">
    <property type="entry name" value="PHD_SF"/>
    <property type="match status" value="1"/>
</dbReference>
<feature type="compositionally biased region" description="Low complexity" evidence="5">
    <location>
        <begin position="146"/>
        <end position="158"/>
    </location>
</feature>
<feature type="region of interest" description="Disordered" evidence="5">
    <location>
        <begin position="124"/>
        <end position="198"/>
    </location>
</feature>
<evidence type="ECO:0000259" key="6">
    <source>
        <dbReference type="PROSITE" id="PS50081"/>
    </source>
</evidence>
<feature type="region of interest" description="Disordered" evidence="5">
    <location>
        <begin position="320"/>
        <end position="351"/>
    </location>
</feature>
<keyword evidence="2" id="KW-0863">Zinc-finger</keyword>
<protein>
    <recommendedName>
        <fullName evidence="6">Phorbol-ester/DAG-type domain-containing protein</fullName>
    </recommendedName>
</protein>
<dbReference type="InterPro" id="IPR002219">
    <property type="entry name" value="PKC_DAG/PE"/>
</dbReference>
<gene>
    <name evidence="7" type="ORF">ACAOBT_LOCUS29060</name>
</gene>
<organism evidence="7 8">
    <name type="scientific">Acanthoscelides obtectus</name>
    <name type="common">Bean weevil</name>
    <name type="synonym">Bruchus obtectus</name>
    <dbReference type="NCBI Taxonomy" id="200917"/>
    <lineage>
        <taxon>Eukaryota</taxon>
        <taxon>Metazoa</taxon>
        <taxon>Ecdysozoa</taxon>
        <taxon>Arthropoda</taxon>
        <taxon>Hexapoda</taxon>
        <taxon>Insecta</taxon>
        <taxon>Pterygota</taxon>
        <taxon>Neoptera</taxon>
        <taxon>Endopterygota</taxon>
        <taxon>Coleoptera</taxon>
        <taxon>Polyphaga</taxon>
        <taxon>Cucujiformia</taxon>
        <taxon>Chrysomeloidea</taxon>
        <taxon>Chrysomelidae</taxon>
        <taxon>Bruchinae</taxon>
        <taxon>Bruchini</taxon>
        <taxon>Acanthoscelides</taxon>
    </lineage>
</organism>
<name>A0A9P0M0Q0_ACAOB</name>
<keyword evidence="8" id="KW-1185">Reference proteome</keyword>
<evidence type="ECO:0000256" key="1">
    <source>
        <dbReference type="ARBA" id="ARBA00022723"/>
    </source>
</evidence>
<dbReference type="InterPro" id="IPR001965">
    <property type="entry name" value="Znf_PHD"/>
</dbReference>
<accession>A0A9P0M0Q0</accession>
<feature type="compositionally biased region" description="Low complexity" evidence="5">
    <location>
        <begin position="174"/>
        <end position="190"/>
    </location>
</feature>
<keyword evidence="4" id="KW-0175">Coiled coil</keyword>
<sequence length="351" mass="39733">MSSEKCIKCNKKAAKNSYKCVKCENVVHQKCADEEIPRDSDFVCENCLENNSLNSSVTSENGTIILSEERKTQNEVVISDLMKENDRLLRENELLNKLVSEMTDKNNLLLFKIAILEKNNNTLEKPWQHRNSSKNSDAPTQMPPSTHTANHTTQNHTAPPHDVAKSRRTRRTSTRSTSVSPPVLPSPGTSDNHQEINKVRENNKVLSIVGEVEPTLSTAGAENGLQGLSVLKVASPTTRLHLSNLDVNTTEEMVTKYLNHLSTSNYLVEKLNTGGSFSSFRLTVPNTVLDTIMKPQNWNCGVRLKTWIYRRPSGYVNRDWRHSQNKRYPSHNSQKQNNINNRDNNNVKHSF</sequence>
<dbReference type="OrthoDB" id="7490514at2759"/>
<dbReference type="SMART" id="SM00249">
    <property type="entry name" value="PHD"/>
    <property type="match status" value="1"/>
</dbReference>
<feature type="domain" description="Phorbol-ester/DAG-type" evidence="6">
    <location>
        <begin position="1"/>
        <end position="44"/>
    </location>
</feature>
<dbReference type="Proteomes" id="UP001152888">
    <property type="component" value="Unassembled WGS sequence"/>
</dbReference>
<evidence type="ECO:0000256" key="4">
    <source>
        <dbReference type="SAM" id="Coils"/>
    </source>
</evidence>
<dbReference type="InterPro" id="IPR011011">
    <property type="entry name" value="Znf_FYVE_PHD"/>
</dbReference>
<dbReference type="GO" id="GO:0008270">
    <property type="term" value="F:zinc ion binding"/>
    <property type="evidence" value="ECO:0007669"/>
    <property type="project" value="UniProtKB-KW"/>
</dbReference>
<dbReference type="PROSITE" id="PS50081">
    <property type="entry name" value="ZF_DAG_PE_2"/>
    <property type="match status" value="1"/>
</dbReference>
<evidence type="ECO:0000256" key="3">
    <source>
        <dbReference type="ARBA" id="ARBA00022833"/>
    </source>
</evidence>
<keyword evidence="1" id="KW-0479">Metal-binding</keyword>
<keyword evidence="3" id="KW-0862">Zinc</keyword>
<feature type="coiled-coil region" evidence="4">
    <location>
        <begin position="78"/>
        <end position="105"/>
    </location>
</feature>
<proteinExistence type="predicted"/>
<dbReference type="EMBL" id="CAKOFQ010007683">
    <property type="protein sequence ID" value="CAH2006376.1"/>
    <property type="molecule type" value="Genomic_DNA"/>
</dbReference>